<protein>
    <submittedName>
        <fullName evidence="2">DUF3303 domain-containing protein</fullName>
    </submittedName>
</protein>
<reference evidence="2 3" key="1">
    <citation type="submission" date="2018-12" db="EMBL/GenBank/DDBJ databases">
        <authorList>
            <person name="Grouzdev D.S."/>
            <person name="Krutkina M.S."/>
        </authorList>
    </citation>
    <scope>NUCLEOTIDE SEQUENCE [LARGE SCALE GENOMIC DNA]</scope>
    <source>
        <strain evidence="2 3">RmlP026</strain>
    </source>
</reference>
<reference evidence="2 3" key="2">
    <citation type="submission" date="2019-02" db="EMBL/GenBank/DDBJ databases">
        <title>'Lichenibacterium ramalinii' gen. nov. sp. nov., 'Lichenibacterium minor' gen. nov. sp. nov.</title>
        <authorList>
            <person name="Pankratov T."/>
        </authorList>
    </citation>
    <scope>NUCLEOTIDE SEQUENCE [LARGE SCALE GENOMIC DNA]</scope>
    <source>
        <strain evidence="2 3">RmlP026</strain>
    </source>
</reference>
<feature type="compositionally biased region" description="Acidic residues" evidence="1">
    <location>
        <begin position="168"/>
        <end position="178"/>
    </location>
</feature>
<dbReference type="Proteomes" id="UP000290759">
    <property type="component" value="Unassembled WGS sequence"/>
</dbReference>
<feature type="region of interest" description="Disordered" evidence="1">
    <location>
        <begin position="138"/>
        <end position="178"/>
    </location>
</feature>
<gene>
    <name evidence="2" type="ORF">D3273_06980</name>
</gene>
<dbReference type="Pfam" id="PF11746">
    <property type="entry name" value="DUF3303"/>
    <property type="match status" value="1"/>
</dbReference>
<dbReference type="OrthoDB" id="6882086at2"/>
<dbReference type="EMBL" id="QYBB01000005">
    <property type="protein sequence ID" value="RYC32818.1"/>
    <property type="molecule type" value="Genomic_DNA"/>
</dbReference>
<name>A0A4Q2UA36_9HYPH</name>
<sequence>MVFHGPGRNSAFAGTGRGVARRRRGLAGVRRHVAAVARSCPMGAGGADGDAQMKFLVTYRERRADFDPAAAQRRAARLLTERAMPPGLKVHELLSRIGGGGGYAVVETAEAEDLQHLAGLFSAYECRIEPVLDLSFNGAAPAEPAAPPPARRETLPEMPPSEPHEGAFSDDDVYDTED</sequence>
<evidence type="ECO:0000313" key="2">
    <source>
        <dbReference type="EMBL" id="RYC32818.1"/>
    </source>
</evidence>
<proteinExistence type="predicted"/>
<dbReference type="InterPro" id="IPR021734">
    <property type="entry name" value="DUF3303"/>
</dbReference>
<accession>A0A4Q2UA36</accession>
<evidence type="ECO:0000313" key="3">
    <source>
        <dbReference type="Proteomes" id="UP000290759"/>
    </source>
</evidence>
<organism evidence="2 3">
    <name type="scientific">Lichenibacterium minor</name>
    <dbReference type="NCBI Taxonomy" id="2316528"/>
    <lineage>
        <taxon>Bacteria</taxon>
        <taxon>Pseudomonadati</taxon>
        <taxon>Pseudomonadota</taxon>
        <taxon>Alphaproteobacteria</taxon>
        <taxon>Hyphomicrobiales</taxon>
        <taxon>Lichenihabitantaceae</taxon>
        <taxon>Lichenibacterium</taxon>
    </lineage>
</organism>
<evidence type="ECO:0000256" key="1">
    <source>
        <dbReference type="SAM" id="MobiDB-lite"/>
    </source>
</evidence>
<comment type="caution">
    <text evidence="2">The sequence shown here is derived from an EMBL/GenBank/DDBJ whole genome shotgun (WGS) entry which is preliminary data.</text>
</comment>
<keyword evidence="3" id="KW-1185">Reference proteome</keyword>
<dbReference type="AlphaFoldDB" id="A0A4Q2UA36"/>